<feature type="coiled-coil region" evidence="7">
    <location>
        <begin position="111"/>
        <end position="138"/>
    </location>
</feature>
<dbReference type="CDD" id="cd00067">
    <property type="entry name" value="GAL4"/>
    <property type="match status" value="1"/>
</dbReference>
<sequence length="753" mass="84392">MADGERRRRRPAVSCSLCRRRKIRCNRELPCSNCVRARNERCVYDNHDLPVPRPRVGHDQAGQIILGRQLQESHRAMPLDDVSDVSRQSTALSHQSSSIADSSASASTVASQLSIQEIQAMKNKIQQLEEQLAKSARSPAHTTLSSPSSNIEVLSTQITGTLHVQHDQPLAVTRRVMHKARLLGQSYWIIGLVSLLRDVFEAIEPHVRAETSTLFPTLQKCKALARIIKSRRAPKWPSPLNTDLPPKDLADRLVECYLQTTETIYPILHVPSFIRDYEALWSSESERKTAFLVQVKLVLAIGAATYDDQYSLRSLAVQWVYEAQTWIADPKYKSRFNISSLQIHLLLLLARETSGIGATLTWISFGELLRTAMHMGLHKDPTSLPKGTFFVAEMRRRLWNTTLEIGLQSSMTCGGPPMLTLDDFDTEPPGNFDDDQLLEGKYSEDPTPNPESKFTRMTIARTLRKTFPLRLAIVKFLNDMDSHGTYEESLRLDAQLRASYKDLCQTLQGFLLGVGSSPSQFAIHAVDFIMHRYLSSLHLPFFFPAMQETSYAYSRKVAVDACLKMWRSAYQPPSAPSSDRFARFVANGSGLFRTVAMQASILISIELKTQLQEEQGLSPAPLRPDLLCVVDEAKSWCLLSIKAGETNVKGYLLQCLLSAQVHGLIRGVGKEELPNLLIGAVEEANDKSLAILQDTIAQGGPMPVDKSPSNVTSDMLEDWDFDFMMTDATLNPDNPNPMSWVYPVDLMQEPLMM</sequence>
<dbReference type="GO" id="GO:0001228">
    <property type="term" value="F:DNA-binding transcription activator activity, RNA polymerase II-specific"/>
    <property type="evidence" value="ECO:0007669"/>
    <property type="project" value="TreeGrafter"/>
</dbReference>
<evidence type="ECO:0000256" key="4">
    <source>
        <dbReference type="ARBA" id="ARBA00023125"/>
    </source>
</evidence>
<dbReference type="PROSITE" id="PS00463">
    <property type="entry name" value="ZN2_CY6_FUNGAL_1"/>
    <property type="match status" value="1"/>
</dbReference>
<evidence type="ECO:0000313" key="10">
    <source>
        <dbReference type="EMBL" id="PYH96451.1"/>
    </source>
</evidence>
<keyword evidence="5" id="KW-0804">Transcription</keyword>
<dbReference type="SMART" id="SM00066">
    <property type="entry name" value="GAL4"/>
    <property type="match status" value="1"/>
</dbReference>
<dbReference type="GO" id="GO:0006351">
    <property type="term" value="P:DNA-templated transcription"/>
    <property type="evidence" value="ECO:0007669"/>
    <property type="project" value="InterPro"/>
</dbReference>
<dbReference type="InterPro" id="IPR001138">
    <property type="entry name" value="Zn2Cys6_DnaBD"/>
</dbReference>
<dbReference type="InterPro" id="IPR051430">
    <property type="entry name" value="Fungal_TF_Env_Response"/>
</dbReference>
<keyword evidence="11" id="KW-1185">Reference proteome</keyword>
<protein>
    <recommendedName>
        <fullName evidence="9">Zn(2)-C6 fungal-type domain-containing protein</fullName>
    </recommendedName>
</protein>
<keyword evidence="6" id="KW-0539">Nucleus</keyword>
<accession>A0A319DGH3</accession>
<feature type="compositionally biased region" description="Low complexity" evidence="8">
    <location>
        <begin position="91"/>
        <end position="103"/>
    </location>
</feature>
<dbReference type="Pfam" id="PF04082">
    <property type="entry name" value="Fungal_trans"/>
    <property type="match status" value="1"/>
</dbReference>
<dbReference type="STRING" id="1448320.A0A319DGH3"/>
<organism evidence="10 11">
    <name type="scientific">Aspergillus ellipticus CBS 707.79</name>
    <dbReference type="NCBI Taxonomy" id="1448320"/>
    <lineage>
        <taxon>Eukaryota</taxon>
        <taxon>Fungi</taxon>
        <taxon>Dikarya</taxon>
        <taxon>Ascomycota</taxon>
        <taxon>Pezizomycotina</taxon>
        <taxon>Eurotiomycetes</taxon>
        <taxon>Eurotiomycetidae</taxon>
        <taxon>Eurotiales</taxon>
        <taxon>Aspergillaceae</taxon>
        <taxon>Aspergillus</taxon>
        <taxon>Aspergillus subgen. Circumdati</taxon>
    </lineage>
</organism>
<dbReference type="PROSITE" id="PS50048">
    <property type="entry name" value="ZN2_CY6_FUNGAL_2"/>
    <property type="match status" value="1"/>
</dbReference>
<dbReference type="PANTHER" id="PTHR31944:SF131">
    <property type="entry name" value="HEME-RESPONSIVE ZINC FINGER TRANSCRIPTION FACTOR HAP1"/>
    <property type="match status" value="1"/>
</dbReference>
<feature type="domain" description="Zn(2)-C6 fungal-type" evidence="9">
    <location>
        <begin position="14"/>
        <end position="44"/>
    </location>
</feature>
<dbReference type="Gene3D" id="4.10.240.10">
    <property type="entry name" value="Zn(2)-C6 fungal-type DNA-binding domain"/>
    <property type="match status" value="1"/>
</dbReference>
<dbReference type="Proteomes" id="UP000247810">
    <property type="component" value="Unassembled WGS sequence"/>
</dbReference>
<keyword evidence="7" id="KW-0175">Coiled coil</keyword>
<dbReference type="Pfam" id="PF00172">
    <property type="entry name" value="Zn_clus"/>
    <property type="match status" value="1"/>
</dbReference>
<gene>
    <name evidence="10" type="ORF">BO71DRAFT_176629</name>
</gene>
<name>A0A319DGH3_9EURO</name>
<evidence type="ECO:0000256" key="1">
    <source>
        <dbReference type="ARBA" id="ARBA00022723"/>
    </source>
</evidence>
<dbReference type="SUPFAM" id="SSF57701">
    <property type="entry name" value="Zn2/Cys6 DNA-binding domain"/>
    <property type="match status" value="1"/>
</dbReference>
<dbReference type="SMART" id="SM00906">
    <property type="entry name" value="Fungal_trans"/>
    <property type="match status" value="1"/>
</dbReference>
<feature type="region of interest" description="Disordered" evidence="8">
    <location>
        <begin position="80"/>
        <end position="103"/>
    </location>
</feature>
<evidence type="ECO:0000256" key="6">
    <source>
        <dbReference type="ARBA" id="ARBA00023242"/>
    </source>
</evidence>
<dbReference type="GO" id="GO:0000978">
    <property type="term" value="F:RNA polymerase II cis-regulatory region sequence-specific DNA binding"/>
    <property type="evidence" value="ECO:0007669"/>
    <property type="project" value="TreeGrafter"/>
</dbReference>
<keyword evidence="2" id="KW-0862">Zinc</keyword>
<dbReference type="GO" id="GO:0008270">
    <property type="term" value="F:zinc ion binding"/>
    <property type="evidence" value="ECO:0007669"/>
    <property type="project" value="InterPro"/>
</dbReference>
<dbReference type="EMBL" id="KZ825837">
    <property type="protein sequence ID" value="PYH96451.1"/>
    <property type="molecule type" value="Genomic_DNA"/>
</dbReference>
<evidence type="ECO:0000313" key="11">
    <source>
        <dbReference type="Proteomes" id="UP000247810"/>
    </source>
</evidence>
<keyword evidence="4" id="KW-0238">DNA-binding</keyword>
<proteinExistence type="predicted"/>
<dbReference type="InterPro" id="IPR007219">
    <property type="entry name" value="XnlR_reg_dom"/>
</dbReference>
<evidence type="ECO:0000256" key="7">
    <source>
        <dbReference type="SAM" id="Coils"/>
    </source>
</evidence>
<keyword evidence="1" id="KW-0479">Metal-binding</keyword>
<dbReference type="InterPro" id="IPR036864">
    <property type="entry name" value="Zn2-C6_fun-type_DNA-bd_sf"/>
</dbReference>
<evidence type="ECO:0000256" key="8">
    <source>
        <dbReference type="SAM" id="MobiDB-lite"/>
    </source>
</evidence>
<dbReference type="CDD" id="cd12148">
    <property type="entry name" value="fungal_TF_MHR"/>
    <property type="match status" value="1"/>
</dbReference>
<reference evidence="10 11" key="1">
    <citation type="submission" date="2018-02" db="EMBL/GenBank/DDBJ databases">
        <title>The genomes of Aspergillus section Nigri reveals drivers in fungal speciation.</title>
        <authorList>
            <consortium name="DOE Joint Genome Institute"/>
            <person name="Vesth T.C."/>
            <person name="Nybo J."/>
            <person name="Theobald S."/>
            <person name="Brandl J."/>
            <person name="Frisvad J.C."/>
            <person name="Nielsen K.F."/>
            <person name="Lyhne E.K."/>
            <person name="Kogle M.E."/>
            <person name="Kuo A."/>
            <person name="Riley R."/>
            <person name="Clum A."/>
            <person name="Nolan M."/>
            <person name="Lipzen A."/>
            <person name="Salamov A."/>
            <person name="Henrissat B."/>
            <person name="Wiebenga A."/>
            <person name="De vries R.P."/>
            <person name="Grigoriev I.V."/>
            <person name="Mortensen U.H."/>
            <person name="Andersen M.R."/>
            <person name="Baker S.E."/>
        </authorList>
    </citation>
    <scope>NUCLEOTIDE SEQUENCE [LARGE SCALE GENOMIC DNA]</scope>
    <source>
        <strain evidence="10 11">CBS 707.79</strain>
    </source>
</reference>
<dbReference type="VEuPathDB" id="FungiDB:BO71DRAFT_176629"/>
<evidence type="ECO:0000256" key="2">
    <source>
        <dbReference type="ARBA" id="ARBA00022833"/>
    </source>
</evidence>
<dbReference type="PANTHER" id="PTHR31944">
    <property type="entry name" value="HEME-RESPONSIVE ZINC FINGER TRANSCRIPTION FACTOR HAP1"/>
    <property type="match status" value="1"/>
</dbReference>
<dbReference type="OrthoDB" id="4337792at2759"/>
<dbReference type="GO" id="GO:0005634">
    <property type="term" value="C:nucleus"/>
    <property type="evidence" value="ECO:0007669"/>
    <property type="project" value="TreeGrafter"/>
</dbReference>
<evidence type="ECO:0000256" key="3">
    <source>
        <dbReference type="ARBA" id="ARBA00023015"/>
    </source>
</evidence>
<evidence type="ECO:0000259" key="9">
    <source>
        <dbReference type="PROSITE" id="PS50048"/>
    </source>
</evidence>
<keyword evidence="3" id="KW-0805">Transcription regulation</keyword>
<dbReference type="AlphaFoldDB" id="A0A319DGH3"/>
<evidence type="ECO:0000256" key="5">
    <source>
        <dbReference type="ARBA" id="ARBA00023163"/>
    </source>
</evidence>